<keyword evidence="3 6" id="KW-0732">Signal</keyword>
<feature type="signal peptide" evidence="6">
    <location>
        <begin position="1"/>
        <end position="24"/>
    </location>
</feature>
<dbReference type="InterPro" id="IPR008256">
    <property type="entry name" value="Peptidase_S1B"/>
</dbReference>
<evidence type="ECO:0000313" key="8">
    <source>
        <dbReference type="EMBL" id="MFC4664821.1"/>
    </source>
</evidence>
<dbReference type="PROSITE" id="PS00672">
    <property type="entry name" value="V8_HIS"/>
    <property type="match status" value="1"/>
</dbReference>
<evidence type="ECO:0000256" key="4">
    <source>
        <dbReference type="ARBA" id="ARBA00022801"/>
    </source>
</evidence>
<name>A0ABV9K3V3_9BACI</name>
<evidence type="ECO:0000259" key="7">
    <source>
        <dbReference type="Pfam" id="PF00089"/>
    </source>
</evidence>
<feature type="chain" id="PRO_5044975454" description="Serine protease" evidence="6">
    <location>
        <begin position="25"/>
        <end position="324"/>
    </location>
</feature>
<dbReference type="InterPro" id="IPR009003">
    <property type="entry name" value="Peptidase_S1_PA"/>
</dbReference>
<protein>
    <recommendedName>
        <fullName evidence="6">Serine protease</fullName>
        <ecNumber evidence="6">3.4.21.-</ecNumber>
    </recommendedName>
</protein>
<dbReference type="SUPFAM" id="SSF50494">
    <property type="entry name" value="Trypsin-like serine proteases"/>
    <property type="match status" value="1"/>
</dbReference>
<dbReference type="Proteomes" id="UP001595988">
    <property type="component" value="Unassembled WGS sequence"/>
</dbReference>
<organism evidence="8 9">
    <name type="scientific">Oceanobacillus aidingensis</name>
    <dbReference type="NCBI Taxonomy" id="645964"/>
    <lineage>
        <taxon>Bacteria</taxon>
        <taxon>Bacillati</taxon>
        <taxon>Bacillota</taxon>
        <taxon>Bacilli</taxon>
        <taxon>Bacillales</taxon>
        <taxon>Bacillaceae</taxon>
        <taxon>Oceanobacillus</taxon>
    </lineage>
</organism>
<evidence type="ECO:0000256" key="6">
    <source>
        <dbReference type="RuleBase" id="RU004296"/>
    </source>
</evidence>
<dbReference type="InterPro" id="IPR050966">
    <property type="entry name" value="Glutamyl_endopeptidase"/>
</dbReference>
<accession>A0ABV9K3V3</accession>
<dbReference type="InterPro" id="IPR018114">
    <property type="entry name" value="TRYPSIN_HIS"/>
</dbReference>
<dbReference type="EC" id="3.4.21.-" evidence="6"/>
<comment type="caution">
    <text evidence="8">The sequence shown here is derived from an EMBL/GenBank/DDBJ whole genome shotgun (WGS) entry which is preliminary data.</text>
</comment>
<proteinExistence type="inferred from homology"/>
<dbReference type="Pfam" id="PF00089">
    <property type="entry name" value="Trypsin"/>
    <property type="match status" value="1"/>
</dbReference>
<sequence length="324" mass="35223">MKKVGMLFFLTFLLLLFFTGNVLAAESSDSLAKEEIKMNESISYDGESEEKNQNVAPIIQRDSENNVSLPSEGTGNTSHTLIEDDLSDVTEGTYDNYSIIGPDQRTRITNTTAFPNRAVVSLVIQFPNEPNNLIGCSGFLVNEDTVITAGHCVYDHGKGGWAEEVTSLPGRNENAAPYGSYGFETLYTVTGWRADQNSEYDYGAIKLAGAPGNDTGWFGYSTTNAESNPSGLTFNVSGYPCDKPNGTMWTDSGTILSVTDRQLGYDADTYGCQSGSPVHRNYSDTGHTAIAIHAYGVGGTNPPLNRGTRITQDVFDNIQYWSNE</sequence>
<reference evidence="9" key="1">
    <citation type="journal article" date="2019" name="Int. J. Syst. Evol. Microbiol.">
        <title>The Global Catalogue of Microorganisms (GCM) 10K type strain sequencing project: providing services to taxonomists for standard genome sequencing and annotation.</title>
        <authorList>
            <consortium name="The Broad Institute Genomics Platform"/>
            <consortium name="The Broad Institute Genome Sequencing Center for Infectious Disease"/>
            <person name="Wu L."/>
            <person name="Ma J."/>
        </authorList>
    </citation>
    <scope>NUCLEOTIDE SEQUENCE [LARGE SCALE GENOMIC DNA]</scope>
    <source>
        <strain evidence="9">CCUG 37257</strain>
    </source>
</reference>
<evidence type="ECO:0000256" key="2">
    <source>
        <dbReference type="ARBA" id="ARBA00022670"/>
    </source>
</evidence>
<dbReference type="InterPro" id="IPR043504">
    <property type="entry name" value="Peptidase_S1_PA_chymotrypsin"/>
</dbReference>
<dbReference type="EMBL" id="JBHSFT010000050">
    <property type="protein sequence ID" value="MFC4664821.1"/>
    <property type="molecule type" value="Genomic_DNA"/>
</dbReference>
<dbReference type="PANTHER" id="PTHR15462">
    <property type="entry name" value="SERINE PROTEASE"/>
    <property type="match status" value="1"/>
</dbReference>
<keyword evidence="5 6" id="KW-0720">Serine protease</keyword>
<comment type="similarity">
    <text evidence="1 6">Belongs to the peptidase S1B family.</text>
</comment>
<feature type="domain" description="Peptidase S1" evidence="7">
    <location>
        <begin position="133"/>
        <end position="298"/>
    </location>
</feature>
<keyword evidence="9" id="KW-1185">Reference proteome</keyword>
<evidence type="ECO:0000313" key="9">
    <source>
        <dbReference type="Proteomes" id="UP001595988"/>
    </source>
</evidence>
<dbReference type="PRINTS" id="PR00839">
    <property type="entry name" value="V8PROTEASE"/>
</dbReference>
<dbReference type="InterPro" id="IPR028301">
    <property type="entry name" value="V8_his_AS"/>
</dbReference>
<dbReference type="GO" id="GO:0016787">
    <property type="term" value="F:hydrolase activity"/>
    <property type="evidence" value="ECO:0007669"/>
    <property type="project" value="UniProtKB-KW"/>
</dbReference>
<gene>
    <name evidence="8" type="ORF">ACFO3P_21815</name>
</gene>
<dbReference type="PROSITE" id="PS00134">
    <property type="entry name" value="TRYPSIN_HIS"/>
    <property type="match status" value="1"/>
</dbReference>
<dbReference type="Gene3D" id="2.40.10.10">
    <property type="entry name" value="Trypsin-like serine proteases"/>
    <property type="match status" value="2"/>
</dbReference>
<dbReference type="InterPro" id="IPR001254">
    <property type="entry name" value="Trypsin_dom"/>
</dbReference>
<evidence type="ECO:0000256" key="3">
    <source>
        <dbReference type="ARBA" id="ARBA00022729"/>
    </source>
</evidence>
<dbReference type="PANTHER" id="PTHR15462:SF8">
    <property type="entry name" value="SERINE PROTEASE"/>
    <property type="match status" value="1"/>
</dbReference>
<evidence type="ECO:0000256" key="1">
    <source>
        <dbReference type="ARBA" id="ARBA00008764"/>
    </source>
</evidence>
<keyword evidence="2 6" id="KW-0645">Protease</keyword>
<keyword evidence="4 6" id="KW-0378">Hydrolase</keyword>
<dbReference type="RefSeq" id="WP_193064687.1">
    <property type="nucleotide sequence ID" value="NZ_JBHSFT010000050.1"/>
</dbReference>
<evidence type="ECO:0000256" key="5">
    <source>
        <dbReference type="ARBA" id="ARBA00022825"/>
    </source>
</evidence>